<organism evidence="8 9">
    <name type="scientific">Gekko japonicus</name>
    <name type="common">Schlegel's Japanese gecko</name>
    <dbReference type="NCBI Taxonomy" id="146911"/>
    <lineage>
        <taxon>Eukaryota</taxon>
        <taxon>Metazoa</taxon>
        <taxon>Chordata</taxon>
        <taxon>Craniata</taxon>
        <taxon>Vertebrata</taxon>
        <taxon>Euteleostomi</taxon>
        <taxon>Lepidosauria</taxon>
        <taxon>Squamata</taxon>
        <taxon>Bifurcata</taxon>
        <taxon>Gekkota</taxon>
        <taxon>Gekkonidae</taxon>
        <taxon>Gekkoninae</taxon>
        <taxon>Gekko</taxon>
    </lineage>
</organism>
<reference evidence="9" key="1">
    <citation type="submission" date="2025-08" db="UniProtKB">
        <authorList>
            <consortium name="RefSeq"/>
        </authorList>
    </citation>
    <scope>IDENTIFICATION</scope>
</reference>
<keyword evidence="5" id="KW-1015">Disulfide bond</keyword>
<protein>
    <submittedName>
        <fullName evidence="9">Transmembrane protease serine 11E-like</fullName>
    </submittedName>
</protein>
<keyword evidence="4 6" id="KW-0720">Serine protease</keyword>
<evidence type="ECO:0000256" key="5">
    <source>
        <dbReference type="ARBA" id="ARBA00023157"/>
    </source>
</evidence>
<keyword evidence="3 6" id="KW-0378">Hydrolase</keyword>
<evidence type="ECO:0000313" key="8">
    <source>
        <dbReference type="Proteomes" id="UP000694871"/>
    </source>
</evidence>
<evidence type="ECO:0000256" key="2">
    <source>
        <dbReference type="ARBA" id="ARBA00022670"/>
    </source>
</evidence>
<evidence type="ECO:0000256" key="3">
    <source>
        <dbReference type="ARBA" id="ARBA00022801"/>
    </source>
</evidence>
<evidence type="ECO:0000259" key="7">
    <source>
        <dbReference type="PROSITE" id="PS50240"/>
    </source>
</evidence>
<feature type="domain" description="Peptidase S1" evidence="7">
    <location>
        <begin position="168"/>
        <end position="399"/>
    </location>
</feature>
<evidence type="ECO:0000256" key="4">
    <source>
        <dbReference type="ARBA" id="ARBA00022825"/>
    </source>
</evidence>
<gene>
    <name evidence="9" type="primary">LOC107108340</name>
</gene>
<evidence type="ECO:0000313" key="9">
    <source>
        <dbReference type="RefSeq" id="XP_015264252.1"/>
    </source>
</evidence>
<dbReference type="GeneID" id="107108340"/>
<dbReference type="SMART" id="SM00020">
    <property type="entry name" value="Tryp_SPc"/>
    <property type="match status" value="1"/>
</dbReference>
<accession>A0ABM1JS15</accession>
<dbReference type="InterPro" id="IPR009003">
    <property type="entry name" value="Peptidase_S1_PA"/>
</dbReference>
<dbReference type="PROSITE" id="PS00135">
    <property type="entry name" value="TRYPSIN_SER"/>
    <property type="match status" value="1"/>
</dbReference>
<dbReference type="Pfam" id="PF00089">
    <property type="entry name" value="Trypsin"/>
    <property type="match status" value="1"/>
</dbReference>
<keyword evidence="2 6" id="KW-0645">Protease</keyword>
<dbReference type="PROSITE" id="PS00134">
    <property type="entry name" value="TRYPSIN_HIS"/>
    <property type="match status" value="1"/>
</dbReference>
<keyword evidence="8" id="KW-1185">Reference proteome</keyword>
<dbReference type="InterPro" id="IPR033116">
    <property type="entry name" value="TRYPSIN_SER"/>
</dbReference>
<dbReference type="CDD" id="cd00190">
    <property type="entry name" value="Tryp_SPc"/>
    <property type="match status" value="1"/>
</dbReference>
<dbReference type="InterPro" id="IPR018114">
    <property type="entry name" value="TRYPSIN_HIS"/>
</dbReference>
<dbReference type="InterPro" id="IPR001254">
    <property type="entry name" value="Trypsin_dom"/>
</dbReference>
<evidence type="ECO:0000256" key="1">
    <source>
        <dbReference type="ARBA" id="ARBA00009228"/>
    </source>
</evidence>
<dbReference type="PROSITE" id="PS50240">
    <property type="entry name" value="TRYPSIN_DOM"/>
    <property type="match status" value="1"/>
</dbReference>
<dbReference type="PANTHER" id="PTHR24252:SF28">
    <property type="entry name" value="TRANSMEMBRANE PROTEASE SERINE 11C ISOFORM X1"/>
    <property type="match status" value="1"/>
</dbReference>
<dbReference type="PRINTS" id="PR00722">
    <property type="entry name" value="CHYMOTRYPSIN"/>
</dbReference>
<dbReference type="Proteomes" id="UP000694871">
    <property type="component" value="Unplaced"/>
</dbReference>
<name>A0ABM1JS15_GEKJA</name>
<dbReference type="PANTHER" id="PTHR24252">
    <property type="entry name" value="ACROSIN-RELATED"/>
    <property type="match status" value="1"/>
</dbReference>
<evidence type="ECO:0000256" key="6">
    <source>
        <dbReference type="RuleBase" id="RU363034"/>
    </source>
</evidence>
<comment type="similarity">
    <text evidence="1">Belongs to the peptidase S1 family. Snake venom subfamily.</text>
</comment>
<proteinExistence type="inferred from homology"/>
<sequence>MPGPGREEEPRQEHLAGFPHVFVLRQGSCRSLPPPRLPAFLPQARPETGSPPGGVVSCMLQQPGGVYVQLLGEDPLPVSGASDRLGKIRFSLGVAEGETRAQGGGAKQTMRLSPATNNFEGSKLRQGGTLRAFRSFSPSDMKRQTAESIFRDFCGLRHNRSATSMARVAGGVNSLEPGGWPWQASLQRNNIHRCGATLISNTWLVSAAHCFKEAREPQKWTVSFGTYLNPPLMVRFVKSIIVHEKYRYPAYEHDIAVVKLAQRVEFTRAVHHVCLPDATEVFPYKIDAVVTGWGALSNDGETPNVLQQATVELIDSETCNQKEVYNGAITPGMLCAGYLEGGVDSCQGDSGGPLVTPDTRGMWYLVGIVSWGDECAKPNKPGVYTRVTYYRDWIAAHTGL</sequence>
<dbReference type="InterPro" id="IPR043504">
    <property type="entry name" value="Peptidase_S1_PA_chymotrypsin"/>
</dbReference>
<dbReference type="Gene3D" id="2.40.10.10">
    <property type="entry name" value="Trypsin-like serine proteases"/>
    <property type="match status" value="2"/>
</dbReference>
<dbReference type="RefSeq" id="XP_015264252.1">
    <property type="nucleotide sequence ID" value="XM_015408766.1"/>
</dbReference>
<dbReference type="SUPFAM" id="SSF50494">
    <property type="entry name" value="Trypsin-like serine proteases"/>
    <property type="match status" value="1"/>
</dbReference>
<dbReference type="InterPro" id="IPR001314">
    <property type="entry name" value="Peptidase_S1A"/>
</dbReference>